<feature type="compositionally biased region" description="Polar residues" evidence="8">
    <location>
        <begin position="563"/>
        <end position="572"/>
    </location>
</feature>
<dbReference type="GO" id="GO:0005886">
    <property type="term" value="C:plasma membrane"/>
    <property type="evidence" value="ECO:0007669"/>
    <property type="project" value="TreeGrafter"/>
</dbReference>
<dbReference type="GeneID" id="14924198"/>
<dbReference type="Pfam" id="PF00400">
    <property type="entry name" value="WD40"/>
    <property type="match status" value="1"/>
</dbReference>
<dbReference type="Proteomes" id="UP000011083">
    <property type="component" value="Unassembled WGS sequence"/>
</dbReference>
<dbReference type="KEGG" id="acan:ACA1_068090"/>
<evidence type="ECO:0000313" key="10">
    <source>
        <dbReference type="EMBL" id="ELR23225.1"/>
    </source>
</evidence>
<reference evidence="10 11" key="1">
    <citation type="journal article" date="2013" name="Genome Biol.">
        <title>Genome of Acanthamoeba castellanii highlights extensive lateral gene transfer and early evolution of tyrosine kinase signaling.</title>
        <authorList>
            <person name="Clarke M."/>
            <person name="Lohan A.J."/>
            <person name="Liu B."/>
            <person name="Lagkouvardos I."/>
            <person name="Roy S."/>
            <person name="Zafar N."/>
            <person name="Bertelli C."/>
            <person name="Schilde C."/>
            <person name="Kianianmomeni A."/>
            <person name="Burglin T.R."/>
            <person name="Frech C."/>
            <person name="Turcotte B."/>
            <person name="Kopec K.O."/>
            <person name="Synnott J.M."/>
            <person name="Choo C."/>
            <person name="Paponov I."/>
            <person name="Finkler A."/>
            <person name="Soon Heng Tan C."/>
            <person name="Hutchins A.P."/>
            <person name="Weinmeier T."/>
            <person name="Rattei T."/>
            <person name="Chu J.S."/>
            <person name="Gimenez G."/>
            <person name="Irimia M."/>
            <person name="Rigden D.J."/>
            <person name="Fitzpatrick D.A."/>
            <person name="Lorenzo-Morales J."/>
            <person name="Bateman A."/>
            <person name="Chiu C.H."/>
            <person name="Tang P."/>
            <person name="Hegemann P."/>
            <person name="Fromm H."/>
            <person name="Raoult D."/>
            <person name="Greub G."/>
            <person name="Miranda-Saavedra D."/>
            <person name="Chen N."/>
            <person name="Nash P."/>
            <person name="Ginger M.L."/>
            <person name="Horn M."/>
            <person name="Schaap P."/>
            <person name="Caler L."/>
            <person name="Loftus B."/>
        </authorList>
    </citation>
    <scope>NUCLEOTIDE SEQUENCE [LARGE SCALE GENOMIC DNA]</scope>
    <source>
        <strain evidence="10 11">Neff</strain>
    </source>
</reference>
<evidence type="ECO:0000256" key="1">
    <source>
        <dbReference type="ARBA" id="ARBA00004156"/>
    </source>
</evidence>
<feature type="compositionally biased region" description="Pro residues" evidence="8">
    <location>
        <begin position="525"/>
        <end position="543"/>
    </location>
</feature>
<dbReference type="GO" id="GO:0045159">
    <property type="term" value="F:myosin II binding"/>
    <property type="evidence" value="ECO:0007669"/>
    <property type="project" value="TreeGrafter"/>
</dbReference>
<dbReference type="SUPFAM" id="SSF50978">
    <property type="entry name" value="WD40 repeat-like"/>
    <property type="match status" value="2"/>
</dbReference>
<dbReference type="GO" id="GO:0006887">
    <property type="term" value="P:exocytosis"/>
    <property type="evidence" value="ECO:0007669"/>
    <property type="project" value="UniProtKB-KW"/>
</dbReference>
<dbReference type="InterPro" id="IPR015943">
    <property type="entry name" value="WD40/YVTN_repeat-like_dom_sf"/>
</dbReference>
<feature type="compositionally biased region" description="Acidic residues" evidence="8">
    <location>
        <begin position="835"/>
        <end position="847"/>
    </location>
</feature>
<evidence type="ECO:0000259" key="9">
    <source>
        <dbReference type="PROSITE" id="PS50892"/>
    </source>
</evidence>
<dbReference type="AlphaFoldDB" id="L8HDG5"/>
<evidence type="ECO:0000256" key="3">
    <source>
        <dbReference type="ARBA" id="ARBA00022483"/>
    </source>
</evidence>
<keyword evidence="7" id="KW-0175">Coiled coil</keyword>
<feature type="repeat" description="WD" evidence="6">
    <location>
        <begin position="147"/>
        <end position="188"/>
    </location>
</feature>
<keyword evidence="3" id="KW-0268">Exocytosis</keyword>
<dbReference type="SMART" id="SM00320">
    <property type="entry name" value="WD40"/>
    <property type="match status" value="5"/>
</dbReference>
<comment type="subcellular location">
    <subcellularLocation>
        <location evidence="1">Cytoplasmic vesicle membrane</location>
    </subcellularLocation>
</comment>
<dbReference type="InterPro" id="IPR042855">
    <property type="entry name" value="V_SNARE_CC"/>
</dbReference>
<organism evidence="10 11">
    <name type="scientific">Acanthamoeba castellanii (strain ATCC 30010 / Neff)</name>
    <dbReference type="NCBI Taxonomy" id="1257118"/>
    <lineage>
        <taxon>Eukaryota</taxon>
        <taxon>Amoebozoa</taxon>
        <taxon>Discosea</taxon>
        <taxon>Longamoebia</taxon>
        <taxon>Centramoebida</taxon>
        <taxon>Acanthamoebidae</taxon>
        <taxon>Acanthamoeba</taxon>
    </lineage>
</organism>
<dbReference type="PROSITE" id="PS50294">
    <property type="entry name" value="WD_REPEATS_REGION"/>
    <property type="match status" value="1"/>
</dbReference>
<evidence type="ECO:0000256" key="8">
    <source>
        <dbReference type="SAM" id="MobiDB-lite"/>
    </source>
</evidence>
<dbReference type="InterPro" id="IPR036322">
    <property type="entry name" value="WD40_repeat_dom_sf"/>
</dbReference>
<evidence type="ECO:0000256" key="6">
    <source>
        <dbReference type="PROSITE-ProRule" id="PRU00221"/>
    </source>
</evidence>
<dbReference type="PANTHER" id="PTHR10241:SF25">
    <property type="entry name" value="TOMOSYN, ISOFORM C"/>
    <property type="match status" value="1"/>
</dbReference>
<feature type="compositionally biased region" description="Pro residues" evidence="8">
    <location>
        <begin position="480"/>
        <end position="491"/>
    </location>
</feature>
<dbReference type="Gene3D" id="2.130.10.10">
    <property type="entry name" value="YVTN repeat-like/Quinoprotein amine dehydrogenase"/>
    <property type="match status" value="1"/>
</dbReference>
<feature type="region of interest" description="Disordered" evidence="8">
    <location>
        <begin position="478"/>
        <end position="604"/>
    </location>
</feature>
<dbReference type="OrthoDB" id="19944at2759"/>
<evidence type="ECO:0000313" key="11">
    <source>
        <dbReference type="Proteomes" id="UP000011083"/>
    </source>
</evidence>
<keyword evidence="11" id="KW-1185">Reference proteome</keyword>
<evidence type="ECO:0000256" key="4">
    <source>
        <dbReference type="ARBA" id="ARBA00022490"/>
    </source>
</evidence>
<evidence type="ECO:0000256" key="2">
    <source>
        <dbReference type="ARBA" id="ARBA00008070"/>
    </source>
</evidence>
<proteinExistence type="inferred from homology"/>
<dbReference type="PANTHER" id="PTHR10241">
    <property type="entry name" value="LETHAL 2 GIANT LARVAE PROTEIN"/>
    <property type="match status" value="1"/>
</dbReference>
<dbReference type="GO" id="GO:0030659">
    <property type="term" value="C:cytoplasmic vesicle membrane"/>
    <property type="evidence" value="ECO:0007669"/>
    <property type="project" value="UniProtKB-SubCell"/>
</dbReference>
<dbReference type="CDD" id="cd15873">
    <property type="entry name" value="R-SNARE_STXBP5_6"/>
    <property type="match status" value="1"/>
</dbReference>
<gene>
    <name evidence="10" type="ORF">ACA1_068090</name>
</gene>
<dbReference type="PROSITE" id="PS50892">
    <property type="entry name" value="V_SNARE"/>
    <property type="match status" value="1"/>
</dbReference>
<sequence length="1132" mass="125995">MGKPGIELILDGEHRTPGHLVAMLDHSVEVWDLETREVIGTQAIDEKITAFHLYPESKYLLVGTEEGSVRVIDIEGFHLSTYKIASKKVRKDKTWMRKRVSDVSTKNRSPVKWLAVAPDSDGSVLIAYADGLISLWNLKQQKVARHYELHSQPLEACAWHPEGKFFITGYEDGELCLWKAKAKKPLERFYVSSSKAKRTPIKRIGRDLSFPGPLFQSREDEWLTGMGPPNPYRMAHIPCPEGDVEQFVVHYSSPWEGGDPVSLLMLTESGHFQSNVLSRSLGFPMVTLPPSLIFQDSRIAAAQLYPDASKLLFHDLFESGNIRFDPSYWLATGGKFAEKLITGRDLLVTWYVDASRWPHSAPPKYYGDDGGGDDVRTNLSKWAIDDSHDSGKIRFWDASSVALRLLLSFYVGDDQSSAEERRKASTSTASGEVRATPQFITVFHFCPVSRILVLGCLSGSIFFYKFTSKPCKYERLIYRPPQPRRGPPPQQPTDAAAARPKGSPQTAPAAQPPTSPAKAAEEPPAGHPKSPPVPAQPPAPLPPVGTEAQPKGPPVPAVPVVPTHSQTATPTKKVSAEAIAAKSPPGSPQVAPAAPPPVAEAPSKPSTFKAGTGFYLAMECLFDSVIKSVAYLPKYNLLAIGDQNGFLTIVDTRTASRVLGAAVAQQPEPITSLTWAEAVGDEADEMGNMRKVKELLLLVGIEGGFVTVVTFRGSRVFFNPRPFEKKQPSPINHIAIVDARGKPYRIRAPKWKEVDDEEDKKKSKKGKKGEEQHKPREEHPAGGAAAPEGKLEDDWVEVDERKKPREEEGDEQPEQVELRADRSWKGAHADASSQLEEDSDDEAEEEDPSKMGMRFLLLCAEESLCIYTVPDYDQLARVETKHPILSSHIVSLNGEYCLVCFTGNNGLTVYSLMDLTPLMETTLDRFSLNTNATMLRNASVLVDGRMLLSSLSSELHRLSLFAGENSLDLPHSLPTVHIRGIVLPERPKGLLKSLFGTFDLSIFAEVDKSARRKEREREEREREPERERARDHRERDAGDHDARQKLFEGRDSKAREKYERGGEGNERVRDARKGVAGLKDQMNRNAELLNERGEKLSELAQKTAEMEDNSSEFYANAKKLADKYKNKKWYEF</sequence>
<dbReference type="VEuPathDB" id="AmoebaDB:ACA1_068090"/>
<dbReference type="Pfam" id="PF00957">
    <property type="entry name" value="Synaptobrevin"/>
    <property type="match status" value="1"/>
</dbReference>
<keyword evidence="6" id="KW-0853">WD repeat</keyword>
<feature type="compositionally biased region" description="Basic and acidic residues" evidence="8">
    <location>
        <begin position="768"/>
        <end position="780"/>
    </location>
</feature>
<dbReference type="EMBL" id="KB007857">
    <property type="protein sequence ID" value="ELR23225.1"/>
    <property type="molecule type" value="Genomic_DNA"/>
</dbReference>
<comment type="similarity">
    <text evidence="2">Belongs to the WD repeat L(2)GL family.</text>
</comment>
<dbReference type="RefSeq" id="XP_004352753.1">
    <property type="nucleotide sequence ID" value="XM_004352701.1"/>
</dbReference>
<dbReference type="GO" id="GO:0005096">
    <property type="term" value="F:GTPase activator activity"/>
    <property type="evidence" value="ECO:0007669"/>
    <property type="project" value="TreeGrafter"/>
</dbReference>
<keyword evidence="5" id="KW-0968">Cytoplasmic vesicle</keyword>
<dbReference type="STRING" id="1257118.L8HDG5"/>
<feature type="compositionally biased region" description="Basic and acidic residues" evidence="8">
    <location>
        <begin position="816"/>
        <end position="828"/>
    </location>
</feature>
<dbReference type="Gene3D" id="1.20.5.110">
    <property type="match status" value="1"/>
</dbReference>
<evidence type="ECO:0000256" key="5">
    <source>
        <dbReference type="ARBA" id="ARBA00023329"/>
    </source>
</evidence>
<feature type="domain" description="V-SNARE coiled-coil homology" evidence="9">
    <location>
        <begin position="1067"/>
        <end position="1127"/>
    </location>
</feature>
<dbReference type="SUPFAM" id="SSF58038">
    <property type="entry name" value="SNARE fusion complex"/>
    <property type="match status" value="1"/>
</dbReference>
<accession>L8HDG5</accession>
<feature type="region of interest" description="Disordered" evidence="8">
    <location>
        <begin position="1009"/>
        <end position="1067"/>
    </location>
</feature>
<keyword evidence="4" id="KW-0963">Cytoplasm</keyword>
<feature type="region of interest" description="Disordered" evidence="8">
    <location>
        <begin position="748"/>
        <end position="848"/>
    </location>
</feature>
<dbReference type="PROSITE" id="PS50082">
    <property type="entry name" value="WD_REPEATS_2"/>
    <property type="match status" value="1"/>
</dbReference>
<dbReference type="InterPro" id="IPR001680">
    <property type="entry name" value="WD40_rpt"/>
</dbReference>
<evidence type="ECO:0000256" key="7">
    <source>
        <dbReference type="PROSITE-ProRule" id="PRU00290"/>
    </source>
</evidence>
<protein>
    <submittedName>
        <fullName evidence="10">WD domain, G-beta repeat-containing protein</fullName>
    </submittedName>
</protein>
<name>L8HDG5_ACACF</name>
<feature type="compositionally biased region" description="Basic and acidic residues" evidence="8">
    <location>
        <begin position="789"/>
        <end position="806"/>
    </location>
</feature>
<dbReference type="GO" id="GO:0006893">
    <property type="term" value="P:Golgi to plasma membrane transport"/>
    <property type="evidence" value="ECO:0007669"/>
    <property type="project" value="TreeGrafter"/>
</dbReference>
<dbReference type="GO" id="GO:0019905">
    <property type="term" value="F:syntaxin binding"/>
    <property type="evidence" value="ECO:0007669"/>
    <property type="project" value="TreeGrafter"/>
</dbReference>
<feature type="compositionally biased region" description="Low complexity" evidence="8">
    <location>
        <begin position="492"/>
        <end position="509"/>
    </location>
</feature>